<dbReference type="GO" id="GO:0004312">
    <property type="term" value="F:fatty acid synthase activity"/>
    <property type="evidence" value="ECO:0007669"/>
    <property type="project" value="TreeGrafter"/>
</dbReference>
<evidence type="ECO:0000313" key="4">
    <source>
        <dbReference type="EMBL" id="EOD64145.1"/>
    </source>
</evidence>
<dbReference type="EMBL" id="AOUO01000552">
    <property type="protein sequence ID" value="EOD64145.1"/>
    <property type="molecule type" value="Genomic_DNA"/>
</dbReference>
<dbReference type="GO" id="GO:0006633">
    <property type="term" value="P:fatty acid biosynthetic process"/>
    <property type="evidence" value="ECO:0007669"/>
    <property type="project" value="TreeGrafter"/>
</dbReference>
<sequence>AEPPTWPPPGARPLDTAAFYDRLAERGYHYGPAFQGLTAAWSTDDGVHAEITLPSAAGDGRFGIHPALLDAALHTNAFAPAPPATPHLPFAWTGVTLHAGGATTLRVHLVPAGPATLALYATDTTGRPVLTVDSLTLRPVDPGALRRGIDDLVYRIGWTPVTPPEPVADPAQWTVLDLTGSPAGPGQARAVTATVLARVQDWLDEPQADAARFVVLTRGAVAVGDSAELTDPAAAAVWGLVRSAQSEEPDRIVLIDLDGEPASRAAVTAVVASGEPQAAVRGGAVTVPRLARRPAGAEIPGRPLDPAGTVLVTGGTGALGALVARHLAAEHGVRHLLLAGRRGPDADGAAELVTDLAAHGARATVVACDVADRGALEDLLARIPAEHPLTAVVHAAGVLDDGVVPALNAARLDTVFRPKADAAWHLHELTRERDLAAFVLFSSAAGTVGSPGQAGYAAANAFLDGLAHVRRAQGLPAVALAWGAWQAGGTAGMADRLGDADRERLARRGFRALSEEDGLALFDAGLRSADAVLVPMNLDRPAGEAVPPLLRALAR</sequence>
<dbReference type="SUPFAM" id="SSF51735">
    <property type="entry name" value="NAD(P)-binding Rossmann-fold domains"/>
    <property type="match status" value="2"/>
</dbReference>
<dbReference type="PANTHER" id="PTHR43775:SF51">
    <property type="entry name" value="INACTIVE PHENOLPHTHIOCEROL SYNTHESIS POLYKETIDE SYNTHASE TYPE I PKS1-RELATED"/>
    <property type="match status" value="1"/>
</dbReference>
<feature type="region of interest" description="N-terminal hotdog fold" evidence="2">
    <location>
        <position position="1"/>
    </location>
</feature>
<gene>
    <name evidence="4" type="ORF">H480_33355</name>
</gene>
<dbReference type="Gene3D" id="3.10.129.110">
    <property type="entry name" value="Polyketide synthase dehydratase"/>
    <property type="match status" value="1"/>
</dbReference>
<dbReference type="CDD" id="cd08956">
    <property type="entry name" value="KR_3_FAS_SDR_x"/>
    <property type="match status" value="1"/>
</dbReference>
<feature type="non-terminal residue" evidence="4">
    <location>
        <position position="1"/>
    </location>
</feature>
<evidence type="ECO:0000313" key="5">
    <source>
        <dbReference type="Proteomes" id="UP000014139"/>
    </source>
</evidence>
<keyword evidence="5" id="KW-1185">Reference proteome</keyword>
<dbReference type="InterPro" id="IPR049900">
    <property type="entry name" value="PKS_mFAS_DH"/>
</dbReference>
<dbReference type="InterPro" id="IPR049551">
    <property type="entry name" value="PKS_DH_C"/>
</dbReference>
<dbReference type="PROSITE" id="PS52019">
    <property type="entry name" value="PKS_MFAS_DH"/>
    <property type="match status" value="1"/>
</dbReference>
<dbReference type="Gene3D" id="3.40.50.720">
    <property type="entry name" value="NAD(P)-binding Rossmann-like Domain"/>
    <property type="match status" value="1"/>
</dbReference>
<dbReference type="AlphaFoldDB" id="R1HKP2"/>
<accession>R1HKP2</accession>
<comment type="caution">
    <text evidence="4">The sequence shown here is derived from an EMBL/GenBank/DDBJ whole genome shotgun (WGS) entry which is preliminary data.</text>
</comment>
<keyword evidence="1" id="KW-0808">Transferase</keyword>
<dbReference type="Pfam" id="PF08659">
    <property type="entry name" value="KR"/>
    <property type="match status" value="1"/>
</dbReference>
<dbReference type="PANTHER" id="PTHR43775">
    <property type="entry name" value="FATTY ACID SYNTHASE"/>
    <property type="match status" value="1"/>
</dbReference>
<reference evidence="4 5" key="1">
    <citation type="submission" date="2013-02" db="EMBL/GenBank/DDBJ databases">
        <title>Draft genome sequence of Amycolatopsis vancoresmycina strain DSM 44592T.</title>
        <authorList>
            <person name="Kumar S."/>
            <person name="Kaur N."/>
            <person name="Kaur C."/>
            <person name="Raghava G.P.S."/>
            <person name="Mayilraj S."/>
        </authorList>
    </citation>
    <scope>NUCLEOTIDE SEQUENCE [LARGE SCALE GENOMIC DNA]</scope>
    <source>
        <strain evidence="4 5">DSM 44592</strain>
    </source>
</reference>
<dbReference type="InterPro" id="IPR013968">
    <property type="entry name" value="PKS_KR"/>
</dbReference>
<dbReference type="InterPro" id="IPR050091">
    <property type="entry name" value="PKS_NRPS_Biosynth_Enz"/>
</dbReference>
<evidence type="ECO:0000256" key="2">
    <source>
        <dbReference type="PROSITE-ProRule" id="PRU01363"/>
    </source>
</evidence>
<feature type="domain" description="PKS/mFAS DH" evidence="3">
    <location>
        <begin position="1"/>
        <end position="146"/>
    </location>
</feature>
<dbReference type="InterPro" id="IPR036291">
    <property type="entry name" value="NAD(P)-bd_dom_sf"/>
</dbReference>
<dbReference type="OrthoDB" id="9778690at2"/>
<feature type="region of interest" description="C-terminal hotdog fold" evidence="2">
    <location>
        <begin position="11"/>
        <end position="146"/>
    </location>
</feature>
<dbReference type="InterPro" id="IPR042104">
    <property type="entry name" value="PKS_dehydratase_sf"/>
</dbReference>
<proteinExistence type="predicted"/>
<dbReference type="Pfam" id="PF22953">
    <property type="entry name" value="SpnB_Rossmann"/>
    <property type="match status" value="1"/>
</dbReference>
<dbReference type="SMART" id="SM00822">
    <property type="entry name" value="PKS_KR"/>
    <property type="match status" value="1"/>
</dbReference>
<dbReference type="Proteomes" id="UP000014139">
    <property type="component" value="Unassembled WGS sequence"/>
</dbReference>
<evidence type="ECO:0000259" key="3">
    <source>
        <dbReference type="PROSITE" id="PS52019"/>
    </source>
</evidence>
<dbReference type="Pfam" id="PF14765">
    <property type="entry name" value="PS-DH"/>
    <property type="match status" value="1"/>
</dbReference>
<feature type="non-terminal residue" evidence="4">
    <location>
        <position position="555"/>
    </location>
</feature>
<dbReference type="InterPro" id="IPR057326">
    <property type="entry name" value="KR_dom"/>
</dbReference>
<dbReference type="InterPro" id="IPR055123">
    <property type="entry name" value="SpnB-like_Rossmann"/>
</dbReference>
<comment type="caution">
    <text evidence="2">Lacks conserved residue(s) required for the propagation of feature annotation.</text>
</comment>
<name>R1HKP2_9PSEU</name>
<dbReference type="RefSeq" id="WP_004559064.1">
    <property type="nucleotide sequence ID" value="NZ_AOUO01000552.1"/>
</dbReference>
<evidence type="ECO:0000256" key="1">
    <source>
        <dbReference type="ARBA" id="ARBA00022679"/>
    </source>
</evidence>
<organism evidence="4 5">
    <name type="scientific">Amycolatopsis vancoresmycina DSM 44592</name>
    <dbReference type="NCBI Taxonomy" id="1292037"/>
    <lineage>
        <taxon>Bacteria</taxon>
        <taxon>Bacillati</taxon>
        <taxon>Actinomycetota</taxon>
        <taxon>Actinomycetes</taxon>
        <taxon>Pseudonocardiales</taxon>
        <taxon>Pseudonocardiaceae</taxon>
        <taxon>Amycolatopsis</taxon>
    </lineage>
</organism>
<protein>
    <submittedName>
        <fullName evidence="4">Beta-ketoacyl synthase</fullName>
    </submittedName>
</protein>